<dbReference type="InterPro" id="IPR005467">
    <property type="entry name" value="His_kinase_dom"/>
</dbReference>
<dbReference type="GO" id="GO:0016301">
    <property type="term" value="F:kinase activity"/>
    <property type="evidence" value="ECO:0007669"/>
    <property type="project" value="UniProtKB-KW"/>
</dbReference>
<name>A0ABT6JNL8_9GAMM</name>
<organism evidence="8 9">
    <name type="scientific">Luteimonas rhizosphaericola</name>
    <dbReference type="NCBI Taxonomy" id="3042024"/>
    <lineage>
        <taxon>Bacteria</taxon>
        <taxon>Pseudomonadati</taxon>
        <taxon>Pseudomonadota</taxon>
        <taxon>Gammaproteobacteria</taxon>
        <taxon>Lysobacterales</taxon>
        <taxon>Lysobacteraceae</taxon>
        <taxon>Luteimonas</taxon>
    </lineage>
</organism>
<gene>
    <name evidence="8" type="ORF">QFW80_14230</name>
</gene>
<keyword evidence="4" id="KW-0547">Nucleotide-binding</keyword>
<dbReference type="Pfam" id="PF02518">
    <property type="entry name" value="HATPase_c"/>
    <property type="match status" value="1"/>
</dbReference>
<dbReference type="PANTHER" id="PTHR44936">
    <property type="entry name" value="SENSOR PROTEIN CREC"/>
    <property type="match status" value="1"/>
</dbReference>
<dbReference type="PANTHER" id="PTHR44936:SF10">
    <property type="entry name" value="SENSOR PROTEIN RSTB"/>
    <property type="match status" value="1"/>
</dbReference>
<protein>
    <recommendedName>
        <fullName evidence="2">histidine kinase</fullName>
        <ecNumber evidence="2">2.7.13.3</ecNumber>
    </recommendedName>
</protein>
<sequence>MLHEFLARHRGELIDRCRAKVLLRAAGARTSVGGDHAHGIRVFIDQLVATMRAEHMPGAPHPPSPDAAALPTLGESATLHGRELMRGGFTVEEVVHDYGDLCQAITDLAFERDEPVTVHEFRILNRCLDDAIACAVTEYGHQHDIAVAADHLGSTSLRLGMLAHELRNQLCTATLALSVIKQGKVGVSGGTGKVLERALTGLGQLIDRSLAEVRATAGTAVHRTLLPLAEFIYEARIIASLGAAQQGGRMVVPDIAPTLAILADRDLMQAAVGNLLQNAFKHSPPGAEITLTARAAGDRILIEIRDQCGGLPVGAAGRMFSPYTQLGADRSGVGLGLSISKRSVEANQGQLRVRDLPGQGCIFTIDLPRHRTARPPLPVH</sequence>
<evidence type="ECO:0000256" key="5">
    <source>
        <dbReference type="ARBA" id="ARBA00022777"/>
    </source>
</evidence>
<dbReference type="EC" id="2.7.13.3" evidence="2"/>
<proteinExistence type="predicted"/>
<dbReference type="PROSITE" id="PS50109">
    <property type="entry name" value="HIS_KIN"/>
    <property type="match status" value="1"/>
</dbReference>
<keyword evidence="6" id="KW-0067">ATP-binding</keyword>
<dbReference type="Proteomes" id="UP001156831">
    <property type="component" value="Unassembled WGS sequence"/>
</dbReference>
<feature type="domain" description="Histidine kinase" evidence="7">
    <location>
        <begin position="161"/>
        <end position="371"/>
    </location>
</feature>
<accession>A0ABT6JNL8</accession>
<dbReference type="PRINTS" id="PR00344">
    <property type="entry name" value="BCTRLSENSOR"/>
</dbReference>
<evidence type="ECO:0000256" key="6">
    <source>
        <dbReference type="ARBA" id="ARBA00022840"/>
    </source>
</evidence>
<reference evidence="8 9" key="1">
    <citation type="submission" date="2023-04" db="EMBL/GenBank/DDBJ databases">
        <title>Luteimonas sp. M1R5S18.</title>
        <authorList>
            <person name="Sun J.-Q."/>
        </authorList>
    </citation>
    <scope>NUCLEOTIDE SEQUENCE [LARGE SCALE GENOMIC DNA]</scope>
    <source>
        <strain evidence="8 9">M1R5S18</strain>
    </source>
</reference>
<evidence type="ECO:0000256" key="2">
    <source>
        <dbReference type="ARBA" id="ARBA00012438"/>
    </source>
</evidence>
<dbReference type="InterPro" id="IPR036890">
    <property type="entry name" value="HATPase_C_sf"/>
</dbReference>
<evidence type="ECO:0000256" key="3">
    <source>
        <dbReference type="ARBA" id="ARBA00022679"/>
    </source>
</evidence>
<dbReference type="InterPro" id="IPR003594">
    <property type="entry name" value="HATPase_dom"/>
</dbReference>
<dbReference type="SMART" id="SM00387">
    <property type="entry name" value="HATPase_c"/>
    <property type="match status" value="1"/>
</dbReference>
<evidence type="ECO:0000259" key="7">
    <source>
        <dbReference type="PROSITE" id="PS50109"/>
    </source>
</evidence>
<keyword evidence="5 8" id="KW-0418">Kinase</keyword>
<keyword evidence="3" id="KW-0808">Transferase</keyword>
<dbReference type="Gene3D" id="3.30.565.10">
    <property type="entry name" value="Histidine kinase-like ATPase, C-terminal domain"/>
    <property type="match status" value="1"/>
</dbReference>
<dbReference type="SUPFAM" id="SSF55874">
    <property type="entry name" value="ATPase domain of HSP90 chaperone/DNA topoisomerase II/histidine kinase"/>
    <property type="match status" value="1"/>
</dbReference>
<evidence type="ECO:0000313" key="8">
    <source>
        <dbReference type="EMBL" id="MDH5831676.1"/>
    </source>
</evidence>
<keyword evidence="9" id="KW-1185">Reference proteome</keyword>
<comment type="catalytic activity">
    <reaction evidence="1">
        <text>ATP + protein L-histidine = ADP + protein N-phospho-L-histidine.</text>
        <dbReference type="EC" id="2.7.13.3"/>
    </reaction>
</comment>
<evidence type="ECO:0000256" key="1">
    <source>
        <dbReference type="ARBA" id="ARBA00000085"/>
    </source>
</evidence>
<dbReference type="EMBL" id="JARXRN010000028">
    <property type="protein sequence ID" value="MDH5831676.1"/>
    <property type="molecule type" value="Genomic_DNA"/>
</dbReference>
<evidence type="ECO:0000313" key="9">
    <source>
        <dbReference type="Proteomes" id="UP001156831"/>
    </source>
</evidence>
<dbReference type="InterPro" id="IPR050980">
    <property type="entry name" value="2C_sensor_his_kinase"/>
</dbReference>
<comment type="caution">
    <text evidence="8">The sequence shown here is derived from an EMBL/GenBank/DDBJ whole genome shotgun (WGS) entry which is preliminary data.</text>
</comment>
<dbReference type="RefSeq" id="WP_280602636.1">
    <property type="nucleotide sequence ID" value="NZ_JARXRN010000028.1"/>
</dbReference>
<dbReference type="InterPro" id="IPR004358">
    <property type="entry name" value="Sig_transdc_His_kin-like_C"/>
</dbReference>
<evidence type="ECO:0000256" key="4">
    <source>
        <dbReference type="ARBA" id="ARBA00022741"/>
    </source>
</evidence>